<dbReference type="PRINTS" id="PR00367">
    <property type="entry name" value="ETHRSPELEMNT"/>
</dbReference>
<proteinExistence type="predicted"/>
<sequence length="270" mass="29985">MEILSETDFSILESFQRFFDTFDESPPPPPPPTTTSACATILPKPSYNRTSSFSGIFLNESWGDLPLKIDDSEDMLLYTTLRDAANSGWSPLNDVDMTKVTEVVEQGSCSEEKENIKAERKPNVPPSSGTNFKGVRRRPWGKYSAEIRDPKRNGSRIWLGTYETPEDAALAYDRAAFKMRGAKAKLNFPHLIGSSDWEPIRVGSRRRSLQPSASTASSPKRRKSTVAGNFTATAEQQGNVSLAAPMEVIQMSSWTLETSFGFSSYLNGEY</sequence>
<dbReference type="EMBL" id="JBBPBM010000445">
    <property type="protein sequence ID" value="KAK8495337.1"/>
    <property type="molecule type" value="Genomic_DNA"/>
</dbReference>
<accession>A0ABR2ANR7</accession>
<gene>
    <name evidence="1" type="ORF">V6N12_024929</name>
</gene>
<keyword evidence="2" id="KW-1185">Reference proteome</keyword>
<dbReference type="InterPro" id="IPR036955">
    <property type="entry name" value="AP2/ERF_dom_sf"/>
</dbReference>
<dbReference type="Pfam" id="PF00847">
    <property type="entry name" value="AP2"/>
    <property type="match status" value="1"/>
</dbReference>
<dbReference type="SUPFAM" id="SSF54171">
    <property type="entry name" value="DNA-binding domain"/>
    <property type="match status" value="1"/>
</dbReference>
<protein>
    <submittedName>
        <fullName evidence="1">Uncharacterized protein</fullName>
    </submittedName>
</protein>
<reference evidence="1 2" key="1">
    <citation type="journal article" date="2024" name="G3 (Bethesda)">
        <title>Genome assembly of Hibiscus sabdariffa L. provides insights into metabolisms of medicinal natural products.</title>
        <authorList>
            <person name="Kim T."/>
        </authorList>
    </citation>
    <scope>NUCLEOTIDE SEQUENCE [LARGE SCALE GENOMIC DNA]</scope>
    <source>
        <strain evidence="1">TK-2024</strain>
        <tissue evidence="1">Old leaves</tissue>
    </source>
</reference>
<evidence type="ECO:0000313" key="1">
    <source>
        <dbReference type="EMBL" id="KAK8495337.1"/>
    </source>
</evidence>
<organism evidence="1 2">
    <name type="scientific">Hibiscus sabdariffa</name>
    <name type="common">roselle</name>
    <dbReference type="NCBI Taxonomy" id="183260"/>
    <lineage>
        <taxon>Eukaryota</taxon>
        <taxon>Viridiplantae</taxon>
        <taxon>Streptophyta</taxon>
        <taxon>Embryophyta</taxon>
        <taxon>Tracheophyta</taxon>
        <taxon>Spermatophyta</taxon>
        <taxon>Magnoliopsida</taxon>
        <taxon>eudicotyledons</taxon>
        <taxon>Gunneridae</taxon>
        <taxon>Pentapetalae</taxon>
        <taxon>rosids</taxon>
        <taxon>malvids</taxon>
        <taxon>Malvales</taxon>
        <taxon>Malvaceae</taxon>
        <taxon>Malvoideae</taxon>
        <taxon>Hibiscus</taxon>
    </lineage>
</organism>
<dbReference type="SMART" id="SM00380">
    <property type="entry name" value="AP2"/>
    <property type="match status" value="1"/>
</dbReference>
<comment type="caution">
    <text evidence="1">The sequence shown here is derived from an EMBL/GenBank/DDBJ whole genome shotgun (WGS) entry which is preliminary data.</text>
</comment>
<name>A0ABR2ANR7_9ROSI</name>
<dbReference type="PANTHER" id="PTHR31190:SF287">
    <property type="entry name" value="DEVELOPMENT RELATED ERF PROTEIN"/>
    <property type="match status" value="1"/>
</dbReference>
<dbReference type="InterPro" id="IPR001471">
    <property type="entry name" value="AP2/ERF_dom"/>
</dbReference>
<dbReference type="InterPro" id="IPR016177">
    <property type="entry name" value="DNA-bd_dom_sf"/>
</dbReference>
<dbReference type="PROSITE" id="PS51032">
    <property type="entry name" value="AP2_ERF"/>
    <property type="match status" value="1"/>
</dbReference>
<dbReference type="PANTHER" id="PTHR31190">
    <property type="entry name" value="DNA-BINDING DOMAIN"/>
    <property type="match status" value="1"/>
</dbReference>
<dbReference type="InterPro" id="IPR044808">
    <property type="entry name" value="ERF_plant"/>
</dbReference>
<dbReference type="Proteomes" id="UP001472677">
    <property type="component" value="Unassembled WGS sequence"/>
</dbReference>
<dbReference type="CDD" id="cd00018">
    <property type="entry name" value="AP2"/>
    <property type="match status" value="1"/>
</dbReference>
<dbReference type="Gene3D" id="3.30.730.10">
    <property type="entry name" value="AP2/ERF domain"/>
    <property type="match status" value="1"/>
</dbReference>
<evidence type="ECO:0000313" key="2">
    <source>
        <dbReference type="Proteomes" id="UP001472677"/>
    </source>
</evidence>